<comment type="caution">
    <text evidence="2">The sequence shown here is derived from an EMBL/GenBank/DDBJ whole genome shotgun (WGS) entry which is preliminary data.</text>
</comment>
<dbReference type="InterPro" id="IPR009725">
    <property type="entry name" value="3_dmu_93_MTrfase"/>
</dbReference>
<dbReference type="SUPFAM" id="SSF54593">
    <property type="entry name" value="Glyoxalase/Bleomycin resistance protein/Dihydroxybiphenyl dioxygenase"/>
    <property type="match status" value="1"/>
</dbReference>
<organism evidence="2 3">
    <name type="scientific">Nocardioides dubius</name>
    <dbReference type="NCBI Taxonomy" id="317019"/>
    <lineage>
        <taxon>Bacteria</taxon>
        <taxon>Bacillati</taxon>
        <taxon>Actinomycetota</taxon>
        <taxon>Actinomycetes</taxon>
        <taxon>Propionibacteriales</taxon>
        <taxon>Nocardioidaceae</taxon>
        <taxon>Nocardioides</taxon>
    </lineage>
</organism>
<dbReference type="InterPro" id="IPR028973">
    <property type="entry name" value="PhnB-like"/>
</dbReference>
<feature type="domain" description="PhnB-like" evidence="1">
    <location>
        <begin position="2"/>
        <end position="122"/>
    </location>
</feature>
<dbReference type="PANTHER" id="PTHR33990">
    <property type="entry name" value="PROTEIN YJDN-RELATED"/>
    <property type="match status" value="1"/>
</dbReference>
<evidence type="ECO:0000313" key="3">
    <source>
        <dbReference type="Proteomes" id="UP001501581"/>
    </source>
</evidence>
<proteinExistence type="predicted"/>
<dbReference type="EMBL" id="BAAALG010000008">
    <property type="protein sequence ID" value="GAA1101336.1"/>
    <property type="molecule type" value="Genomic_DNA"/>
</dbReference>
<evidence type="ECO:0000259" key="1">
    <source>
        <dbReference type="Pfam" id="PF06983"/>
    </source>
</evidence>
<dbReference type="InterPro" id="IPR029068">
    <property type="entry name" value="Glyas_Bleomycin-R_OHBP_Dase"/>
</dbReference>
<dbReference type="Gene3D" id="3.10.180.10">
    <property type="entry name" value="2,3-Dihydroxybiphenyl 1,2-Dioxygenase, domain 1"/>
    <property type="match status" value="1"/>
</dbReference>
<gene>
    <name evidence="2" type="ORF">GCM10009668_19440</name>
</gene>
<dbReference type="PANTHER" id="PTHR33990:SF2">
    <property type="entry name" value="PHNB-LIKE DOMAIN-CONTAINING PROTEIN"/>
    <property type="match status" value="1"/>
</dbReference>
<protein>
    <submittedName>
        <fullName evidence="2">VOC family protein</fullName>
    </submittedName>
</protein>
<accession>A0ABN1TUL2</accession>
<dbReference type="Pfam" id="PF06983">
    <property type="entry name" value="3-dmu-9_3-mt"/>
    <property type="match status" value="1"/>
</dbReference>
<dbReference type="CDD" id="cd06588">
    <property type="entry name" value="PhnB_like"/>
    <property type="match status" value="1"/>
</dbReference>
<sequence length="166" mass="18051">MQRIIPNLWFDHEAVQAAEFYAGIFGGKVLSTYGEGPTNPDGEKQPVTAEWEILGMRFVGINGGLNADGSSVFVPNESFSLEIDFDDQAELERVWHALIADKGEPSECGWLKDRFGYSWQLVPTVLMECLQGPDPAGAARAMQAMLSTSKVPLDGAKIRAAYAGTP</sequence>
<dbReference type="PIRSF" id="PIRSF021700">
    <property type="entry name" value="3_dmu_93_MTrfase"/>
    <property type="match status" value="1"/>
</dbReference>
<dbReference type="RefSeq" id="WP_343993815.1">
    <property type="nucleotide sequence ID" value="NZ_BAAALG010000008.1"/>
</dbReference>
<name>A0ABN1TUL2_9ACTN</name>
<evidence type="ECO:0000313" key="2">
    <source>
        <dbReference type="EMBL" id="GAA1101336.1"/>
    </source>
</evidence>
<dbReference type="Proteomes" id="UP001501581">
    <property type="component" value="Unassembled WGS sequence"/>
</dbReference>
<keyword evidence="3" id="KW-1185">Reference proteome</keyword>
<reference evidence="2 3" key="1">
    <citation type="journal article" date="2019" name="Int. J. Syst. Evol. Microbiol.">
        <title>The Global Catalogue of Microorganisms (GCM) 10K type strain sequencing project: providing services to taxonomists for standard genome sequencing and annotation.</title>
        <authorList>
            <consortium name="The Broad Institute Genomics Platform"/>
            <consortium name="The Broad Institute Genome Sequencing Center for Infectious Disease"/>
            <person name="Wu L."/>
            <person name="Ma J."/>
        </authorList>
    </citation>
    <scope>NUCLEOTIDE SEQUENCE [LARGE SCALE GENOMIC DNA]</scope>
    <source>
        <strain evidence="2 3">JCM 13008</strain>
    </source>
</reference>